<accession>A0AAQ4EYW9</accession>
<dbReference type="Gene3D" id="2.40.128.20">
    <property type="match status" value="1"/>
</dbReference>
<organism evidence="1 2">
    <name type="scientific">Amblyomma americanum</name>
    <name type="common">Lone star tick</name>
    <dbReference type="NCBI Taxonomy" id="6943"/>
    <lineage>
        <taxon>Eukaryota</taxon>
        <taxon>Metazoa</taxon>
        <taxon>Ecdysozoa</taxon>
        <taxon>Arthropoda</taxon>
        <taxon>Chelicerata</taxon>
        <taxon>Arachnida</taxon>
        <taxon>Acari</taxon>
        <taxon>Parasitiformes</taxon>
        <taxon>Ixodida</taxon>
        <taxon>Ixodoidea</taxon>
        <taxon>Ixodidae</taxon>
        <taxon>Amblyomminae</taxon>
        <taxon>Amblyomma</taxon>
    </lineage>
</organism>
<gene>
    <name evidence="1" type="ORF">V5799_018623</name>
</gene>
<comment type="caution">
    <text evidence="1">The sequence shown here is derived from an EMBL/GenBank/DDBJ whole genome shotgun (WGS) entry which is preliminary data.</text>
</comment>
<reference evidence="1 2" key="1">
    <citation type="journal article" date="2023" name="Arcadia Sci">
        <title>De novo assembly of a long-read Amblyomma americanum tick genome.</title>
        <authorList>
            <person name="Chou S."/>
            <person name="Poskanzer K.E."/>
            <person name="Rollins M."/>
            <person name="Thuy-Boun P.S."/>
        </authorList>
    </citation>
    <scope>NUCLEOTIDE SEQUENCE [LARGE SCALE GENOMIC DNA]</scope>
    <source>
        <strain evidence="1">F_SG_1</strain>
        <tissue evidence="1">Salivary glands</tissue>
    </source>
</reference>
<name>A0AAQ4EYW9_AMBAM</name>
<dbReference type="InterPro" id="IPR012674">
    <property type="entry name" value="Calycin"/>
</dbReference>
<evidence type="ECO:0000313" key="2">
    <source>
        <dbReference type="Proteomes" id="UP001321473"/>
    </source>
</evidence>
<evidence type="ECO:0000313" key="1">
    <source>
        <dbReference type="EMBL" id="KAK8780036.1"/>
    </source>
</evidence>
<sequence length="144" mass="15650">MKHHAAAKLQTYLTLREESGHATLQVEALATTSFGALIKGSYHVVYADTWCLILRPSNPKGSKVCTVWVPATTAAFKHTACRSAFKAIRKRSDITSPRGAAPTSLSSSVVLRAFARGTENLIVPDKAASNLRSRDIFHILTQQS</sequence>
<dbReference type="AlphaFoldDB" id="A0AAQ4EYW9"/>
<dbReference type="Proteomes" id="UP001321473">
    <property type="component" value="Unassembled WGS sequence"/>
</dbReference>
<protein>
    <submittedName>
        <fullName evidence="1">Uncharacterized protein</fullName>
    </submittedName>
</protein>
<dbReference type="EMBL" id="JARKHS020009237">
    <property type="protein sequence ID" value="KAK8780036.1"/>
    <property type="molecule type" value="Genomic_DNA"/>
</dbReference>
<proteinExistence type="predicted"/>
<keyword evidence="2" id="KW-1185">Reference proteome</keyword>